<evidence type="ECO:0008006" key="3">
    <source>
        <dbReference type="Google" id="ProtNLM"/>
    </source>
</evidence>
<dbReference type="RefSeq" id="WP_014759289.1">
    <property type="nucleotide sequence ID" value="NC_017992.1"/>
</dbReference>
<evidence type="ECO:0000313" key="1">
    <source>
        <dbReference type="EMBL" id="AFK87453.1"/>
    </source>
</evidence>
<sequence>MAIDFLDKPLVKALLNQEIPFYELMTAYDIQVSIANIDTCIYGFTYVSRQGNYYLILNGNTDYETQCKVFIHELKHILEDCPKQSYYIGLDMQYKYIEIEADKVAEDIVKYCR</sequence>
<dbReference type="Proteomes" id="UP000006178">
    <property type="component" value="Chromosome"/>
</dbReference>
<keyword evidence="2" id="KW-1185">Reference proteome</keyword>
<reference evidence="1 2" key="1">
    <citation type="journal article" date="2014" name="Appl. Environ. Microbiol.">
        <title>Profile of Secreted Hydrolases, Associated Proteins, and SlpA in Thermoanaerobacterium saccharolyticum during the Degradation of Hemicellulose.</title>
        <authorList>
            <person name="Currie D.H."/>
            <person name="Guss A.M."/>
            <person name="Herring C.D."/>
            <person name="Giannone R.J."/>
            <person name="Johnson C.M."/>
            <person name="Lankford P.K."/>
            <person name="Brown S.D."/>
            <person name="Hettich R.L."/>
            <person name="Lynd L.R."/>
        </authorList>
    </citation>
    <scope>NUCLEOTIDE SEQUENCE [LARGE SCALE GENOMIC DNA]</scope>
    <source>
        <strain evidence="2">DSM 8691 / JW/SL-YS485</strain>
    </source>
</reference>
<dbReference type="eggNOG" id="ENOG5032SE9">
    <property type="taxonomic scope" value="Bacteria"/>
</dbReference>
<organism evidence="1 2">
    <name type="scientific">Thermoanaerobacterium saccharolyticum (strain DSM 8691 / JW/SL-YS485)</name>
    <dbReference type="NCBI Taxonomy" id="1094508"/>
    <lineage>
        <taxon>Bacteria</taxon>
        <taxon>Bacillati</taxon>
        <taxon>Bacillota</taxon>
        <taxon>Clostridia</taxon>
        <taxon>Thermoanaerobacterales</taxon>
        <taxon>Thermoanaerobacteraceae</taxon>
        <taxon>Thermoanaerobacterium</taxon>
    </lineage>
</organism>
<dbReference type="STRING" id="1094508.Tsac_2455"/>
<accession>I3VY58</accession>
<protein>
    <recommendedName>
        <fullName evidence="3">IrrE N-terminal-like domain-containing protein</fullName>
    </recommendedName>
</protein>
<name>I3VY58_THESW</name>
<dbReference type="PATRIC" id="fig|1094508.3.peg.2489"/>
<proteinExistence type="predicted"/>
<dbReference type="KEGG" id="tsh:Tsac_2455"/>
<evidence type="ECO:0000313" key="2">
    <source>
        <dbReference type="Proteomes" id="UP000006178"/>
    </source>
</evidence>
<dbReference type="BioCyc" id="TSAC1094508:GLMA-2485-MONOMER"/>
<dbReference type="EMBL" id="CP003184">
    <property type="protein sequence ID" value="AFK87453.1"/>
    <property type="molecule type" value="Genomic_DNA"/>
</dbReference>
<gene>
    <name evidence="1" type="ordered locus">Tsac_2455</name>
</gene>
<dbReference type="AlphaFoldDB" id="I3VY58"/>